<keyword evidence="7 10" id="KW-0067">ATP-binding</keyword>
<evidence type="ECO:0000256" key="7">
    <source>
        <dbReference type="ARBA" id="ARBA00022840"/>
    </source>
</evidence>
<dbReference type="InterPro" id="IPR001645">
    <property type="entry name" value="Folylpolyglutamate_synth"/>
</dbReference>
<dbReference type="KEGG" id="ptc:phytr_8800"/>
<feature type="domain" description="Mur ligase central" evidence="11">
    <location>
        <begin position="43"/>
        <end position="261"/>
    </location>
</feature>
<evidence type="ECO:0000256" key="10">
    <source>
        <dbReference type="PIRNR" id="PIRNR001563"/>
    </source>
</evidence>
<reference evidence="12 13" key="1">
    <citation type="submission" date="2018-03" db="EMBL/GenBank/DDBJ databases">
        <title>A gene transfer event suggests a long-term partnership between eustigmatophyte algae and a novel lineage of endosymbiotic bacteria.</title>
        <authorList>
            <person name="Yurchenko T."/>
            <person name="Sevcikova T."/>
            <person name="Pribyl P."/>
            <person name="El Karkouri K."/>
            <person name="Klimes V."/>
            <person name="Amaral R."/>
            <person name="Zbrankova V."/>
            <person name="Kim E."/>
            <person name="Raoult D."/>
            <person name="Santos L.M.A."/>
            <person name="Elias M."/>
        </authorList>
    </citation>
    <scope>NUCLEOTIDE SEQUENCE [LARGE SCALE GENOMIC DNA]</scope>
    <source>
        <strain evidence="12">CCALA 838</strain>
    </source>
</reference>
<dbReference type="Pfam" id="PF08245">
    <property type="entry name" value="Mur_ligase_M"/>
    <property type="match status" value="1"/>
</dbReference>
<dbReference type="InterPro" id="IPR013221">
    <property type="entry name" value="Mur_ligase_cen"/>
</dbReference>
<keyword evidence="5" id="KW-0479">Metal-binding</keyword>
<proteinExistence type="inferred from homology"/>
<dbReference type="PANTHER" id="PTHR11136">
    <property type="entry name" value="FOLYLPOLYGLUTAMATE SYNTHASE-RELATED"/>
    <property type="match status" value="1"/>
</dbReference>
<dbReference type="Gene3D" id="3.40.1190.10">
    <property type="entry name" value="Mur-like, catalytic domain"/>
    <property type="match status" value="1"/>
</dbReference>
<sequence>MVFMPHWPKPLNFKPINYNLDNMQHLLEILGNPQDNLPPTIHIAGTNGKGSTNAYIRSICKAAGLSYHAYTSPHLIDFNERIVLHNEKISDEYLFELCETVRIVAEKASLQPTFFEGTTAVAFLAFSRKYADLLILETGIGGRLDATNLVQKPLMSIITPISFDHMDVLGHTLSSIAYEKAGIIKPHVACVVSSQVPEVEEVLFKKAYEQNSPFILYGRDFGVHKTQDGFEFMSQYLNCNFPMPALKGDHQILNAATTIAALSFGQNLFEFSQDHFAEGLKNVYWPARITQVNECRKFITQSPNVNVWVDGAHNHHGAKVLANWIKDELSGEISLIIGMTKNRDANLFLSEFEGIFNNIYTVPVKSEPLSYSSEALAQLATHFKPTSCKSLEDALSQVKADHLIITGSLFLAVDVFKLTSIMSTENWTKC</sequence>
<dbReference type="GO" id="GO:0046872">
    <property type="term" value="F:metal ion binding"/>
    <property type="evidence" value="ECO:0007669"/>
    <property type="project" value="UniProtKB-KW"/>
</dbReference>
<dbReference type="SUPFAM" id="SSF53244">
    <property type="entry name" value="MurD-like peptide ligases, peptide-binding domain"/>
    <property type="match status" value="1"/>
</dbReference>
<dbReference type="PROSITE" id="PS01012">
    <property type="entry name" value="FOLYLPOLYGLU_SYNT_2"/>
    <property type="match status" value="1"/>
</dbReference>
<dbReference type="GO" id="GO:0046654">
    <property type="term" value="P:tetrahydrofolate biosynthetic process"/>
    <property type="evidence" value="ECO:0007669"/>
    <property type="project" value="UniProtKB-UniPathway"/>
</dbReference>
<dbReference type="PIRSF" id="PIRSF001563">
    <property type="entry name" value="Folylpolyglu_synth"/>
    <property type="match status" value="1"/>
</dbReference>
<comment type="catalytic activity">
    <reaction evidence="9">
        <text>(6S)-5,6,7,8-tetrahydrofolyl-(gamma-L-Glu)(n) + L-glutamate + ATP = (6S)-5,6,7,8-tetrahydrofolyl-(gamma-L-Glu)(n+1) + ADP + phosphate + H(+)</text>
        <dbReference type="Rhea" id="RHEA:10580"/>
        <dbReference type="Rhea" id="RHEA-COMP:14738"/>
        <dbReference type="Rhea" id="RHEA-COMP:14740"/>
        <dbReference type="ChEBI" id="CHEBI:15378"/>
        <dbReference type="ChEBI" id="CHEBI:29985"/>
        <dbReference type="ChEBI" id="CHEBI:30616"/>
        <dbReference type="ChEBI" id="CHEBI:43474"/>
        <dbReference type="ChEBI" id="CHEBI:141005"/>
        <dbReference type="ChEBI" id="CHEBI:456216"/>
        <dbReference type="EC" id="6.3.2.17"/>
    </reaction>
</comment>
<comment type="cofactor">
    <cofactor evidence="1">
        <name>Mg(2+)</name>
        <dbReference type="ChEBI" id="CHEBI:18420"/>
    </cofactor>
</comment>
<evidence type="ECO:0000313" key="13">
    <source>
        <dbReference type="Proteomes" id="UP000241762"/>
    </source>
</evidence>
<dbReference type="RefSeq" id="WP_234352481.1">
    <property type="nucleotide sequence ID" value="NZ_CP027845.1"/>
</dbReference>
<protein>
    <recommendedName>
        <fullName evidence="3">tetrahydrofolate synthase</fullName>
        <ecNumber evidence="3">6.3.2.17</ecNumber>
    </recommendedName>
</protein>
<dbReference type="InterPro" id="IPR036615">
    <property type="entry name" value="Mur_ligase_C_dom_sf"/>
</dbReference>
<accession>A0A2P1P972</accession>
<dbReference type="SUPFAM" id="SSF53623">
    <property type="entry name" value="MurD-like peptide ligases, catalytic domain"/>
    <property type="match status" value="1"/>
</dbReference>
<gene>
    <name evidence="12" type="ORF">phytr_8800</name>
</gene>
<dbReference type="NCBIfam" id="TIGR01499">
    <property type="entry name" value="folC"/>
    <property type="match status" value="1"/>
</dbReference>
<evidence type="ECO:0000256" key="4">
    <source>
        <dbReference type="ARBA" id="ARBA00022598"/>
    </source>
</evidence>
<dbReference type="Gene3D" id="3.90.190.20">
    <property type="entry name" value="Mur ligase, C-terminal domain"/>
    <property type="match status" value="1"/>
</dbReference>
<evidence type="ECO:0000256" key="5">
    <source>
        <dbReference type="ARBA" id="ARBA00022723"/>
    </source>
</evidence>
<organism evidence="12 13">
    <name type="scientific">Candidatus Phycorickettsia trachydisci</name>
    <dbReference type="NCBI Taxonomy" id="2115978"/>
    <lineage>
        <taxon>Bacteria</taxon>
        <taxon>Pseudomonadati</taxon>
        <taxon>Pseudomonadota</taxon>
        <taxon>Alphaproteobacteria</taxon>
        <taxon>Rickettsiales</taxon>
        <taxon>Rickettsiaceae</taxon>
        <taxon>Candidatus Phycorickettsia</taxon>
    </lineage>
</organism>
<dbReference type="AlphaFoldDB" id="A0A2P1P972"/>
<comment type="similarity">
    <text evidence="2 10">Belongs to the folylpolyglutamate synthase family.</text>
</comment>
<keyword evidence="6 10" id="KW-0547">Nucleotide-binding</keyword>
<dbReference type="PANTHER" id="PTHR11136:SF0">
    <property type="entry name" value="DIHYDROFOLATE SYNTHETASE-RELATED"/>
    <property type="match status" value="1"/>
</dbReference>
<evidence type="ECO:0000256" key="2">
    <source>
        <dbReference type="ARBA" id="ARBA00008276"/>
    </source>
</evidence>
<dbReference type="Proteomes" id="UP000241762">
    <property type="component" value="Chromosome"/>
</dbReference>
<dbReference type="EC" id="6.3.2.17" evidence="3"/>
<evidence type="ECO:0000256" key="8">
    <source>
        <dbReference type="ARBA" id="ARBA00022842"/>
    </source>
</evidence>
<keyword evidence="4 10" id="KW-0436">Ligase</keyword>
<dbReference type="GO" id="GO:0005524">
    <property type="term" value="F:ATP binding"/>
    <property type="evidence" value="ECO:0007669"/>
    <property type="project" value="UniProtKB-KW"/>
</dbReference>
<dbReference type="GO" id="GO:0005737">
    <property type="term" value="C:cytoplasm"/>
    <property type="evidence" value="ECO:0007669"/>
    <property type="project" value="TreeGrafter"/>
</dbReference>
<dbReference type="InterPro" id="IPR036565">
    <property type="entry name" value="Mur-like_cat_sf"/>
</dbReference>
<dbReference type="EMBL" id="CP027845">
    <property type="protein sequence ID" value="AVP87811.1"/>
    <property type="molecule type" value="Genomic_DNA"/>
</dbReference>
<dbReference type="GO" id="GO:0008841">
    <property type="term" value="F:dihydrofolate synthase activity"/>
    <property type="evidence" value="ECO:0007669"/>
    <property type="project" value="TreeGrafter"/>
</dbReference>
<evidence type="ECO:0000259" key="11">
    <source>
        <dbReference type="Pfam" id="PF08245"/>
    </source>
</evidence>
<evidence type="ECO:0000256" key="3">
    <source>
        <dbReference type="ARBA" id="ARBA00013025"/>
    </source>
</evidence>
<evidence type="ECO:0000256" key="1">
    <source>
        <dbReference type="ARBA" id="ARBA00001946"/>
    </source>
</evidence>
<keyword evidence="8" id="KW-0460">Magnesium</keyword>
<evidence type="ECO:0000313" key="12">
    <source>
        <dbReference type="EMBL" id="AVP87811.1"/>
    </source>
</evidence>
<keyword evidence="13" id="KW-1185">Reference proteome</keyword>
<dbReference type="InterPro" id="IPR018109">
    <property type="entry name" value="Folylpolyglutamate_synth_CS"/>
</dbReference>
<dbReference type="UniPathway" id="UPA00077">
    <property type="reaction ID" value="UER00157"/>
</dbReference>
<name>A0A2P1P972_9RICK</name>
<evidence type="ECO:0000256" key="6">
    <source>
        <dbReference type="ARBA" id="ARBA00022741"/>
    </source>
</evidence>
<dbReference type="FunFam" id="3.40.1190.10:FF:000011">
    <property type="entry name" value="Folylpolyglutamate synthase/dihydrofolate synthase"/>
    <property type="match status" value="1"/>
</dbReference>
<dbReference type="GO" id="GO:0004326">
    <property type="term" value="F:tetrahydrofolylpolyglutamate synthase activity"/>
    <property type="evidence" value="ECO:0007669"/>
    <property type="project" value="UniProtKB-EC"/>
</dbReference>
<evidence type="ECO:0000256" key="9">
    <source>
        <dbReference type="ARBA" id="ARBA00047493"/>
    </source>
</evidence>